<keyword evidence="1" id="KW-0812">Transmembrane</keyword>
<keyword evidence="1" id="KW-0472">Membrane</keyword>
<accession>A0A4S8PHB1</accession>
<sequence>MNDIDLVPIRRTTRGAARLTVIAGWAVVAIGLLHIAAIAPSAAWADWFDGSLRVLGEDWESIATFWALPGGLAVPVILLGLLMIRFGRQRQAIGLWFPVALLAWVSFCVWLIGPSGFMLVSVPVVLLVVAAVLDRKASVDRP</sequence>
<evidence type="ECO:0000256" key="1">
    <source>
        <dbReference type="SAM" id="Phobius"/>
    </source>
</evidence>
<keyword evidence="1" id="KW-1133">Transmembrane helix</keyword>
<feature type="transmembrane region" description="Helical" evidence="1">
    <location>
        <begin position="21"/>
        <end position="45"/>
    </location>
</feature>
<feature type="transmembrane region" description="Helical" evidence="1">
    <location>
        <begin position="93"/>
        <end position="112"/>
    </location>
</feature>
<dbReference type="EMBL" id="STGX01000004">
    <property type="protein sequence ID" value="THV30008.1"/>
    <property type="molecule type" value="Genomic_DNA"/>
</dbReference>
<proteinExistence type="predicted"/>
<dbReference type="Proteomes" id="UP000305792">
    <property type="component" value="Unassembled WGS sequence"/>
</dbReference>
<dbReference type="OrthoDB" id="5122281at2"/>
<reference evidence="2 3" key="1">
    <citation type="journal article" date="2018" name="Int. J. Syst. Evol. Microbiol.">
        <title>Glycomyces paridis sp. nov., isolated from the medicinal plant Paris polyphylla.</title>
        <authorList>
            <person name="Fang X.M."/>
            <person name="Bai J.L."/>
            <person name="Su J."/>
            <person name="Zhao L.L."/>
            <person name="Liu H.Y."/>
            <person name="Ma B.P."/>
            <person name="Zhang Y.Q."/>
            <person name="Yu L.Y."/>
        </authorList>
    </citation>
    <scope>NUCLEOTIDE SEQUENCE [LARGE SCALE GENOMIC DNA]</scope>
    <source>
        <strain evidence="2 3">CPCC 204357</strain>
    </source>
</reference>
<keyword evidence="3" id="KW-1185">Reference proteome</keyword>
<organism evidence="2 3">
    <name type="scientific">Glycomyces paridis</name>
    <dbReference type="NCBI Taxonomy" id="2126555"/>
    <lineage>
        <taxon>Bacteria</taxon>
        <taxon>Bacillati</taxon>
        <taxon>Actinomycetota</taxon>
        <taxon>Actinomycetes</taxon>
        <taxon>Glycomycetales</taxon>
        <taxon>Glycomycetaceae</taxon>
        <taxon>Glycomyces</taxon>
    </lineage>
</organism>
<evidence type="ECO:0000313" key="2">
    <source>
        <dbReference type="EMBL" id="THV30008.1"/>
    </source>
</evidence>
<evidence type="ECO:0000313" key="3">
    <source>
        <dbReference type="Proteomes" id="UP000305792"/>
    </source>
</evidence>
<comment type="caution">
    <text evidence="2">The sequence shown here is derived from an EMBL/GenBank/DDBJ whole genome shotgun (WGS) entry which is preliminary data.</text>
</comment>
<name>A0A4S8PHB1_9ACTN</name>
<protein>
    <submittedName>
        <fullName evidence="2">Uncharacterized protein</fullName>
    </submittedName>
</protein>
<feature type="transmembrane region" description="Helical" evidence="1">
    <location>
        <begin position="65"/>
        <end position="86"/>
    </location>
</feature>
<dbReference type="RefSeq" id="WP_136528881.1">
    <property type="nucleotide sequence ID" value="NZ_STGX01000004.1"/>
</dbReference>
<gene>
    <name evidence="2" type="ORF">E9998_06385</name>
</gene>
<dbReference type="AlphaFoldDB" id="A0A4S8PHB1"/>
<feature type="transmembrane region" description="Helical" evidence="1">
    <location>
        <begin position="118"/>
        <end position="134"/>
    </location>
</feature>